<protein>
    <recommendedName>
        <fullName evidence="1">Ribbon-helix-helix protein CopG domain-containing protein</fullName>
    </recommendedName>
</protein>
<evidence type="ECO:0000313" key="2">
    <source>
        <dbReference type="EMBL" id="BAE49329.1"/>
    </source>
</evidence>
<dbReference type="HOGENOM" id="CLU_2826006_0_0_5"/>
<keyword evidence="3" id="KW-1185">Reference proteome</keyword>
<accession>Q2W9Z6</accession>
<feature type="domain" description="Ribbon-helix-helix protein CopG" evidence="1">
    <location>
        <begin position="10"/>
        <end position="47"/>
    </location>
</feature>
<dbReference type="Gene3D" id="1.10.1220.10">
    <property type="entry name" value="Met repressor-like"/>
    <property type="match status" value="1"/>
</dbReference>
<dbReference type="Pfam" id="PF01402">
    <property type="entry name" value="RHH_1"/>
    <property type="match status" value="1"/>
</dbReference>
<dbReference type="InterPro" id="IPR013321">
    <property type="entry name" value="Arc_rbn_hlx_hlx"/>
</dbReference>
<dbReference type="EMBL" id="AP007255">
    <property type="protein sequence ID" value="BAE49329.1"/>
    <property type="molecule type" value="Genomic_DNA"/>
</dbReference>
<dbReference type="AlphaFoldDB" id="Q2W9Z6"/>
<sequence length="74" mass="8304">MFNEDRTMETLSIAVPPELKQRLEALAAETGQTVGECLAIAVKEYVENWETHLSDVHQIDEHEARAVLKAVVND</sequence>
<proteinExistence type="predicted"/>
<organism evidence="2 3">
    <name type="scientific">Paramagnetospirillum magneticum (strain ATCC 700264 / AMB-1)</name>
    <name type="common">Magnetospirillum magneticum</name>
    <dbReference type="NCBI Taxonomy" id="342108"/>
    <lineage>
        <taxon>Bacteria</taxon>
        <taxon>Pseudomonadati</taxon>
        <taxon>Pseudomonadota</taxon>
        <taxon>Alphaproteobacteria</taxon>
        <taxon>Rhodospirillales</taxon>
        <taxon>Magnetospirillaceae</taxon>
        <taxon>Paramagnetospirillum</taxon>
    </lineage>
</organism>
<dbReference type="InterPro" id="IPR002145">
    <property type="entry name" value="CopG"/>
</dbReference>
<dbReference type="KEGG" id="mag:amb0525"/>
<dbReference type="SUPFAM" id="SSF47598">
    <property type="entry name" value="Ribbon-helix-helix"/>
    <property type="match status" value="1"/>
</dbReference>
<dbReference type="GO" id="GO:0006355">
    <property type="term" value="P:regulation of DNA-templated transcription"/>
    <property type="evidence" value="ECO:0007669"/>
    <property type="project" value="InterPro"/>
</dbReference>
<evidence type="ECO:0000259" key="1">
    <source>
        <dbReference type="Pfam" id="PF01402"/>
    </source>
</evidence>
<reference evidence="2 3" key="1">
    <citation type="journal article" date="2005" name="DNA Res.">
        <title>Complete genome sequence of the facultative anaerobic magnetotactic bacterium Magnetospirillum sp. strain AMB-1.</title>
        <authorList>
            <person name="Matsunaga T."/>
            <person name="Okamura Y."/>
            <person name="Fukuda Y."/>
            <person name="Wahyudi A.T."/>
            <person name="Murase Y."/>
            <person name="Takeyama H."/>
        </authorList>
    </citation>
    <scope>NUCLEOTIDE SEQUENCE [LARGE SCALE GENOMIC DNA]</scope>
    <source>
        <strain evidence="3">ATCC 700264 / AMB-1</strain>
    </source>
</reference>
<evidence type="ECO:0000313" key="3">
    <source>
        <dbReference type="Proteomes" id="UP000007058"/>
    </source>
</evidence>
<name>Q2W9Z6_PARM1</name>
<dbReference type="Proteomes" id="UP000007058">
    <property type="component" value="Chromosome"/>
</dbReference>
<dbReference type="InterPro" id="IPR010985">
    <property type="entry name" value="Ribbon_hlx_hlx"/>
</dbReference>
<gene>
    <name evidence="2" type="ordered locus">amb0525</name>
</gene>